<reference evidence="1 2" key="1">
    <citation type="submission" date="2021-06" db="EMBL/GenBank/DDBJ databases">
        <title>A haploid diamondback moth (Plutella xylostella L.) genome assembly resolves 31 chromosomes and identifies a diamide resistance mutation.</title>
        <authorList>
            <person name="Ward C.M."/>
            <person name="Perry K.D."/>
            <person name="Baker G."/>
            <person name="Powis K."/>
            <person name="Heckel D.G."/>
            <person name="Baxter S.W."/>
        </authorList>
    </citation>
    <scope>NUCLEOTIDE SEQUENCE [LARGE SCALE GENOMIC DNA]</scope>
    <source>
        <strain evidence="1 2">LV</strain>
        <tissue evidence="1">Single pupa</tissue>
    </source>
</reference>
<sequence>METHISGLHVQVQLGLPAVLPRVLEVPLQGEVGVARVGGGGGGLQALGQAEGAEPALHPLEPRLLDRRVHLGDRDRLFEAEVREG</sequence>
<comment type="caution">
    <text evidence="1">The sequence shown here is derived from an EMBL/GenBank/DDBJ whole genome shotgun (WGS) entry which is preliminary data.</text>
</comment>
<gene>
    <name evidence="1" type="ORF">JYU34_018925</name>
</gene>
<keyword evidence="2" id="KW-1185">Reference proteome</keyword>
<evidence type="ECO:0000313" key="1">
    <source>
        <dbReference type="EMBL" id="KAG7298146.1"/>
    </source>
</evidence>
<proteinExistence type="predicted"/>
<dbReference type="Proteomes" id="UP000823941">
    <property type="component" value="Chromosome 25"/>
</dbReference>
<name>A0ABQ7PYU2_PLUXY</name>
<organism evidence="1 2">
    <name type="scientific">Plutella xylostella</name>
    <name type="common">Diamondback moth</name>
    <name type="synonym">Plutella maculipennis</name>
    <dbReference type="NCBI Taxonomy" id="51655"/>
    <lineage>
        <taxon>Eukaryota</taxon>
        <taxon>Metazoa</taxon>
        <taxon>Ecdysozoa</taxon>
        <taxon>Arthropoda</taxon>
        <taxon>Hexapoda</taxon>
        <taxon>Insecta</taxon>
        <taxon>Pterygota</taxon>
        <taxon>Neoptera</taxon>
        <taxon>Endopterygota</taxon>
        <taxon>Lepidoptera</taxon>
        <taxon>Glossata</taxon>
        <taxon>Ditrysia</taxon>
        <taxon>Yponomeutoidea</taxon>
        <taxon>Plutellidae</taxon>
        <taxon>Plutella</taxon>
    </lineage>
</organism>
<dbReference type="EMBL" id="JAHIBW010000025">
    <property type="protein sequence ID" value="KAG7298146.1"/>
    <property type="molecule type" value="Genomic_DNA"/>
</dbReference>
<evidence type="ECO:0000313" key="2">
    <source>
        <dbReference type="Proteomes" id="UP000823941"/>
    </source>
</evidence>
<protein>
    <submittedName>
        <fullName evidence="1">Uncharacterized protein</fullName>
    </submittedName>
</protein>
<accession>A0ABQ7PYU2</accession>